<reference evidence="2" key="1">
    <citation type="journal article" date="2021" name="Proc. Natl. Acad. Sci. U.S.A.">
        <title>A Catalog of Tens of Thousands of Viruses from Human Metagenomes Reveals Hidden Associations with Chronic Diseases.</title>
        <authorList>
            <person name="Tisza M.J."/>
            <person name="Buck C.B."/>
        </authorList>
    </citation>
    <scope>NUCLEOTIDE SEQUENCE</scope>
    <source>
        <strain evidence="2">CtgXL3</strain>
    </source>
</reference>
<proteinExistence type="predicted"/>
<evidence type="ECO:0000256" key="1">
    <source>
        <dbReference type="SAM" id="MobiDB-lite"/>
    </source>
</evidence>
<accession>A0A8S5QRW2</accession>
<name>A0A8S5QRW2_9CAUD</name>
<feature type="region of interest" description="Disordered" evidence="1">
    <location>
        <begin position="203"/>
        <end position="223"/>
    </location>
</feature>
<evidence type="ECO:0000313" key="2">
    <source>
        <dbReference type="EMBL" id="DAE21485.1"/>
    </source>
</evidence>
<protein>
    <submittedName>
        <fullName evidence="2">Uncharacterized protein</fullName>
    </submittedName>
</protein>
<dbReference type="EMBL" id="BK015712">
    <property type="protein sequence ID" value="DAE21485.1"/>
    <property type="molecule type" value="Genomic_DNA"/>
</dbReference>
<organism evidence="2">
    <name type="scientific">Myoviridae sp. ctgXL3</name>
    <dbReference type="NCBI Taxonomy" id="2826681"/>
    <lineage>
        <taxon>Viruses</taxon>
        <taxon>Duplodnaviria</taxon>
        <taxon>Heunggongvirae</taxon>
        <taxon>Uroviricota</taxon>
        <taxon>Caudoviricetes</taxon>
    </lineage>
</organism>
<sequence>MYVGLHNVCICAILCVVDRDIEKESDTMKKTLKPRETSTDFTDTWVIIKGQYNNLKGVDSFNPEDPTTHEWYQAMDRNTYHTVACGSNFENVIRGLMNNVKGFKTQEAYYKFLGETTTEDYYRVHFLGMPPYSVREKEVMAKEGVSCAVSTPMKDLYKQVVDAYGDYYYEEVEDAVARAYRELYASTRKTARGSVKKTKLVAKKTPKPTPTPQRNGATKKTVLKPKKEPEYLILEEPATPKVTLKKNKIKLSLKHRRT</sequence>